<comment type="similarity">
    <text evidence="6">Belongs to the peptidase M3 family.</text>
</comment>
<dbReference type="SUPFAM" id="SSF55486">
    <property type="entry name" value="Metalloproteases ('zincins'), catalytic domain"/>
    <property type="match status" value="1"/>
</dbReference>
<keyword evidence="2 6" id="KW-0479">Metal-binding</keyword>
<proteinExistence type="inferred from homology"/>
<dbReference type="Gene3D" id="1.20.140.70">
    <property type="entry name" value="Oligopeptidase f, N-terminal domain"/>
    <property type="match status" value="1"/>
</dbReference>
<protein>
    <recommendedName>
        <fullName evidence="7">Peptidase M3A/M3B catalytic domain-containing protein</fullName>
    </recommendedName>
</protein>
<evidence type="ECO:0000256" key="6">
    <source>
        <dbReference type="RuleBase" id="RU003435"/>
    </source>
</evidence>
<dbReference type="Proteomes" id="UP000177230">
    <property type="component" value="Unassembled WGS sequence"/>
</dbReference>
<dbReference type="AlphaFoldDB" id="A0A1F5RF48"/>
<sequence length="594" mass="67924">MAGQELKWNLNDIVAKGKFDQTYSGIEKDIAGMAEQIKLLKPQMSLGEFKQVIEFREDLKTRVSKISAYGELWENADLKSQDAKLYKARTQDLGIKLSDALLPLEHWLKGLTVEGLEKLDDFNANRLFAELPDLEYVFNYNRAAAQHTLSQGEERLITRKSVTGSQALVDMYNLVTDSFEYKFQPRGGKAKVFKTQGQVRNYYYSAKAAEREAAYKAVFKPYHDNEDKLFVIYRALAKDWDNDARLRNFPGPISMRNFYNRVPDAAINTLLEVCQKNVGIYQDFFRYKAKLLKIKKLRRYDLYAPLEAPRSKMSLPAAKKLVLEIFRDFAPGFADKAESIFKADHIDSHPRPAKDTGAFCSDIAPGVTPYILLNYTGNNSSVSTLAHELGHGVHDLYAQNHYYTSSHTTLPLAETASTISELMVFEKLLGQARSDKERRSMLLEKLGDSYATVIRQAYFVMFENQAHQRITQGIKSDQLSDLYLKQLRSQLGSAVEVAEEFRSEWSYIPHIFQTPFYCYAYNFGELLALALFARYKDQGKPFVPKIEKILAYGGSQSPDRIIKEVGMDMSSPEFWQGSFEVVKSWLSELKRLSK</sequence>
<comment type="cofactor">
    <cofactor evidence="6">
        <name>Zn(2+)</name>
        <dbReference type="ChEBI" id="CHEBI:29105"/>
    </cofactor>
    <text evidence="6">Binds 1 zinc ion.</text>
</comment>
<keyword evidence="5 6" id="KW-0482">Metalloprotease</keyword>
<evidence type="ECO:0000256" key="5">
    <source>
        <dbReference type="ARBA" id="ARBA00023049"/>
    </source>
</evidence>
<keyword evidence="3 6" id="KW-0378">Hydrolase</keyword>
<evidence type="ECO:0000256" key="4">
    <source>
        <dbReference type="ARBA" id="ARBA00022833"/>
    </source>
</evidence>
<dbReference type="GO" id="GO:0004222">
    <property type="term" value="F:metalloendopeptidase activity"/>
    <property type="evidence" value="ECO:0007669"/>
    <property type="project" value="InterPro"/>
</dbReference>
<evidence type="ECO:0000256" key="1">
    <source>
        <dbReference type="ARBA" id="ARBA00022670"/>
    </source>
</evidence>
<gene>
    <name evidence="8" type="ORF">A2024_04775</name>
</gene>
<dbReference type="Gene3D" id="1.10.1370.20">
    <property type="entry name" value="Oligoendopeptidase f, C-terminal domain"/>
    <property type="match status" value="1"/>
</dbReference>
<dbReference type="GO" id="GO:0006508">
    <property type="term" value="P:proteolysis"/>
    <property type="evidence" value="ECO:0007669"/>
    <property type="project" value="UniProtKB-KW"/>
</dbReference>
<evidence type="ECO:0000313" key="9">
    <source>
        <dbReference type="Proteomes" id="UP000177230"/>
    </source>
</evidence>
<evidence type="ECO:0000259" key="7">
    <source>
        <dbReference type="Pfam" id="PF01432"/>
    </source>
</evidence>
<dbReference type="Pfam" id="PF01432">
    <property type="entry name" value="Peptidase_M3"/>
    <property type="match status" value="1"/>
</dbReference>
<evidence type="ECO:0000313" key="8">
    <source>
        <dbReference type="EMBL" id="OGF13095.1"/>
    </source>
</evidence>
<keyword evidence="4 6" id="KW-0862">Zinc</keyword>
<keyword evidence="1 6" id="KW-0645">Protease</keyword>
<evidence type="ECO:0000256" key="3">
    <source>
        <dbReference type="ARBA" id="ARBA00022801"/>
    </source>
</evidence>
<dbReference type="InterPro" id="IPR001567">
    <property type="entry name" value="Pept_M3A_M3B_dom"/>
</dbReference>
<dbReference type="CDD" id="cd09610">
    <property type="entry name" value="M3B_PepF"/>
    <property type="match status" value="1"/>
</dbReference>
<organism evidence="8 9">
    <name type="scientific">Candidatus Edwardsbacteria bacterium GWF2_54_11</name>
    <dbReference type="NCBI Taxonomy" id="1817851"/>
    <lineage>
        <taxon>Bacteria</taxon>
        <taxon>Candidatus Edwardsiibacteriota</taxon>
    </lineage>
</organism>
<accession>A0A1F5RF48</accession>
<dbReference type="PANTHER" id="PTHR11804">
    <property type="entry name" value="PROTEASE M3 THIMET OLIGOPEPTIDASE-RELATED"/>
    <property type="match status" value="1"/>
</dbReference>
<dbReference type="InterPro" id="IPR045090">
    <property type="entry name" value="Pept_M3A_M3B"/>
</dbReference>
<dbReference type="PANTHER" id="PTHR11804:SF5">
    <property type="entry name" value="OLIGOENDOPEPTIDASE F"/>
    <property type="match status" value="1"/>
</dbReference>
<dbReference type="InterPro" id="IPR042088">
    <property type="entry name" value="OligoPept_F_C"/>
</dbReference>
<dbReference type="EMBL" id="MFFM01000026">
    <property type="protein sequence ID" value="OGF13095.1"/>
    <property type="molecule type" value="Genomic_DNA"/>
</dbReference>
<dbReference type="GO" id="GO:0006518">
    <property type="term" value="P:peptide metabolic process"/>
    <property type="evidence" value="ECO:0007669"/>
    <property type="project" value="TreeGrafter"/>
</dbReference>
<dbReference type="GO" id="GO:0046872">
    <property type="term" value="F:metal ion binding"/>
    <property type="evidence" value="ECO:0007669"/>
    <property type="project" value="UniProtKB-UniRule"/>
</dbReference>
<feature type="domain" description="Peptidase M3A/M3B catalytic" evidence="7">
    <location>
        <begin position="204"/>
        <end position="579"/>
    </location>
</feature>
<evidence type="ECO:0000256" key="2">
    <source>
        <dbReference type="ARBA" id="ARBA00022723"/>
    </source>
</evidence>
<reference evidence="8 9" key="1">
    <citation type="journal article" date="2016" name="Nat. Commun.">
        <title>Thousands of microbial genomes shed light on interconnected biogeochemical processes in an aquifer system.</title>
        <authorList>
            <person name="Anantharaman K."/>
            <person name="Brown C.T."/>
            <person name="Hug L.A."/>
            <person name="Sharon I."/>
            <person name="Castelle C.J."/>
            <person name="Probst A.J."/>
            <person name="Thomas B.C."/>
            <person name="Singh A."/>
            <person name="Wilkins M.J."/>
            <person name="Karaoz U."/>
            <person name="Brodie E.L."/>
            <person name="Williams K.H."/>
            <person name="Hubbard S.S."/>
            <person name="Banfield J.F."/>
        </authorList>
    </citation>
    <scope>NUCLEOTIDE SEQUENCE [LARGE SCALE GENOMIC DNA]</scope>
</reference>
<name>A0A1F5RF48_9BACT</name>
<comment type="caution">
    <text evidence="8">The sequence shown here is derived from an EMBL/GenBank/DDBJ whole genome shotgun (WGS) entry which is preliminary data.</text>
</comment>